<proteinExistence type="inferred from homology"/>
<dbReference type="EMBL" id="MWDQ01000146">
    <property type="protein sequence ID" value="OQB71991.1"/>
    <property type="molecule type" value="Genomic_DNA"/>
</dbReference>
<dbReference type="PANTHER" id="PTHR36842">
    <property type="entry name" value="PROTEIN TOLB HOMOLOG"/>
    <property type="match status" value="1"/>
</dbReference>
<dbReference type="Pfam" id="PF05345">
    <property type="entry name" value="He_PIG"/>
    <property type="match status" value="1"/>
</dbReference>
<dbReference type="InterPro" id="IPR011659">
    <property type="entry name" value="WD40"/>
</dbReference>
<dbReference type="GO" id="GO:0016020">
    <property type="term" value="C:membrane"/>
    <property type="evidence" value="ECO:0007669"/>
    <property type="project" value="InterPro"/>
</dbReference>
<dbReference type="InterPro" id="IPR015919">
    <property type="entry name" value="Cadherin-like_sf"/>
</dbReference>
<comment type="similarity">
    <text evidence="1">Belongs to the TolB family.</text>
</comment>
<reference evidence="3" key="1">
    <citation type="submission" date="2017-02" db="EMBL/GenBank/DDBJ databases">
        <title>Delving into the versatile metabolic prowess of the omnipresent phylum Bacteroidetes.</title>
        <authorList>
            <person name="Nobu M.K."/>
            <person name="Mei R."/>
            <person name="Narihiro T."/>
            <person name="Kuroda K."/>
            <person name="Liu W.-T."/>
        </authorList>
    </citation>
    <scope>NUCLEOTIDE SEQUENCE</scope>
    <source>
        <strain evidence="3">ADurb.Bin131</strain>
    </source>
</reference>
<keyword evidence="2" id="KW-0732">Signal</keyword>
<dbReference type="Proteomes" id="UP000485562">
    <property type="component" value="Unassembled WGS sequence"/>
</dbReference>
<dbReference type="SUPFAM" id="SSF69304">
    <property type="entry name" value="Tricorn protease N-terminal domain"/>
    <property type="match status" value="2"/>
</dbReference>
<protein>
    <submittedName>
        <fullName evidence="3">Translocation protein TolB</fullName>
    </submittedName>
</protein>
<evidence type="ECO:0000256" key="1">
    <source>
        <dbReference type="ARBA" id="ARBA00009820"/>
    </source>
</evidence>
<accession>A0A1V6C577</accession>
<dbReference type="SUPFAM" id="SSF49313">
    <property type="entry name" value="Cadherin-like"/>
    <property type="match status" value="1"/>
</dbReference>
<dbReference type="Gene3D" id="2.60.40.10">
    <property type="entry name" value="Immunoglobulins"/>
    <property type="match status" value="1"/>
</dbReference>
<feature type="signal peptide" evidence="2">
    <location>
        <begin position="1"/>
        <end position="23"/>
    </location>
</feature>
<dbReference type="Gene3D" id="2.120.10.30">
    <property type="entry name" value="TolB, C-terminal domain"/>
    <property type="match status" value="2"/>
</dbReference>
<dbReference type="GO" id="GO:0005509">
    <property type="term" value="F:calcium ion binding"/>
    <property type="evidence" value="ECO:0007669"/>
    <property type="project" value="InterPro"/>
</dbReference>
<dbReference type="PANTHER" id="PTHR36842:SF1">
    <property type="entry name" value="PROTEIN TOLB"/>
    <property type="match status" value="1"/>
</dbReference>
<sequence>MKGIRVLLGCVLFIAGICFTVDAATVSGPSTLRVRAGSSISGTYTATPVSGDSGDFTWTETGTVTGGVVSISRNAPSPYSTADLYVFTSGSTSPSSYPISVNAYPETGVGGTHSVTITVVEALGSISPTTMADGKENMPVSVQFTVSSGTGNYTWSVSGAPNGVTINSSTGLLSGTPQPGTAGNYTLTVSVVDNTPPVASTQVSIPWQVFPAYVPLSDEGQICYVEKITRNADGDITSTGNLFVKEIEANTERKVTNYSNGGKGVILNPMFTPDGSKVLYTYSPDPATANFRVYLVSTQATVSGLSQGLILKKNNQDAIPSTINSKYAAISPNYNGTQGLVVFTWERTDRTELWTYNFSTETLTQIKSEKYLEIKHPVFLNSSVIAFVGVKNGMQDIYVIGIDGANYKKVTINVPITPEYDRIQSSWRNATTANPLLIYSKRNYEGFAYGNWEVYIAEVDIANGTITEYNVTDTRDIDEFSPTFFGDDVDRGWVTLILDNGQMFYEAELIPGNRDLWQANYDTTTLSNSNVSKEQRVTYINTGLANWSPLPPTAAAEIITIDATRLVYVKQVGSYREVFRSDWTGTGFDTNGVQLTPSSLNANKSNPSISKNGGTISFTMESVPTGISKMNHDGSNLTSFALNPSQNSDCSSVSPDGRWIVFARRTSPGIYGIYAKRATKDSTYSESTLATNIQATAIDAPSFNPDMTRIVYAKQDPGGKFDIYYIPVKIDNTNDSIIATKTPQNLTNTVAVHERMPSFSNTGAKIIYCSNKELGIEDYEIYTMDVNGTGIEKVVSGPGHRWPVYSPIFDISTGTDTIGYVENNEIMYATLPRVAPAGSPSGQNLVTGVVDTQIAVPEGYERFSWGLNRAKGTIVATRTLGIASATGLPITYQITIDVDEASIPTAFTLNETFASGADGFKDIQVYVDGIKAETTLYDDSPSAGLQTLKLLFMAGKNGGVKDHIVRITLTAPSQTGTQSFIGNVSYSLNGTQRADAVAGNGSTMLQNPYMPVDTRNVFDLVISDGIIQDFDLLYAIDAWAMDAQLTGYGIVWPQDISNWDSILIGAGGNSGIIPIWANSEYKGGYKYVNDSSNPARLYEMYWVPGVFE</sequence>
<comment type="caution">
    <text evidence="3">The sequence shown here is derived from an EMBL/GenBank/DDBJ whole genome shotgun (WGS) entry which is preliminary data.</text>
</comment>
<organism evidence="3">
    <name type="scientific">candidate division TA06 bacterium ADurb.Bin131</name>
    <dbReference type="NCBI Taxonomy" id="1852827"/>
    <lineage>
        <taxon>Bacteria</taxon>
        <taxon>Bacteria division TA06</taxon>
    </lineage>
</organism>
<dbReference type="Pfam" id="PF07676">
    <property type="entry name" value="PD40"/>
    <property type="match status" value="2"/>
</dbReference>
<dbReference type="AlphaFoldDB" id="A0A1V6C577"/>
<gene>
    <name evidence="3" type="ORF">BWX89_01551</name>
</gene>
<name>A0A1V6C577_UNCT6</name>
<feature type="chain" id="PRO_5013229300" evidence="2">
    <location>
        <begin position="24"/>
        <end position="1108"/>
    </location>
</feature>
<dbReference type="InterPro" id="IPR013783">
    <property type="entry name" value="Ig-like_fold"/>
</dbReference>
<dbReference type="InterPro" id="IPR011042">
    <property type="entry name" value="6-blade_b-propeller_TolB-like"/>
</dbReference>
<evidence type="ECO:0000256" key="2">
    <source>
        <dbReference type="SAM" id="SignalP"/>
    </source>
</evidence>
<evidence type="ECO:0000313" key="3">
    <source>
        <dbReference type="EMBL" id="OQB71991.1"/>
    </source>
</evidence>